<sequence length="797" mass="88574">MSLNTKSMRDRTPKCSIVLSNVLAIVFRPTSTVHNCENIRRDDSSESGDSKPSHQLNGLELFHEFKEANKSTMLTRLTESLSEIRLKGWVFPFTLLIKGPHEDVEVIKEAWRRHFLRSPDNFIIKDIGAVSSVGMEVIQQAPFLPLTKSLMETIAALNSSQLTATQQSIAEYLARTYQYVHVPKLNVIHDCLGILIKERRIYHTGNGYFVNGHNPFNKPTDAPKENGEVQSAKESKCVACEVISKGKSAKNDKSKKKGKGKVEDNVKEKEKENEKSREEAKLERKASVSSTETKEARDGKSLTPHTQEETTKPPSETASETSSEGTNKKPKKQKKGVLNQISCFIKGKTLSSAEVSEDTIQETNILPTSPLQAPLAAPEDMSPSLMRNEKSVLQQLRFKRTLSAPAGHSPLSAPLPKLQESNERKPKTPTPNLQELGRSKSFSATEKRPQLVMRSNSFTAPSTATRVARQISTEGAPVTWDRPRPRMNYGDIIRNTPGRRTIHISQPNSYNMGIIRPMNASQQQPLSRNSPITREIPRKIEGSLSPSSIPRSCASPSSAPRLKENSNHARVPVMRSKSFTEPGAVKLPNRQFSHRQTIGSHYESPLQQLLARNTPGYTSPPSKVVRVTTVPKGVRYHVPAKHLPASLKRTTHGTFARKQQKQPSALPQSGTPREKPPPRTDFSSPIFYDTSKLADKGKNCLNNGNVKNAGGEAKFQTPVSQPNCTFQQARDAPSNGVSSEYICIEEMSSTSASELTLTEERDWCTETRNENEDRTQGLYKKITEDTVNDSLTFIGII</sequence>
<feature type="domain" description="Winged helix Storkhead-box1" evidence="2">
    <location>
        <begin position="135"/>
        <end position="210"/>
    </location>
</feature>
<accession>A0A3M6TFX2</accession>
<feature type="compositionally biased region" description="Basic and acidic residues" evidence="1">
    <location>
        <begin position="221"/>
        <end position="231"/>
    </location>
</feature>
<dbReference type="InterPro" id="IPR040126">
    <property type="entry name" value="STOX1/2"/>
</dbReference>
<dbReference type="GO" id="GO:0005634">
    <property type="term" value="C:nucleus"/>
    <property type="evidence" value="ECO:0007669"/>
    <property type="project" value="TreeGrafter"/>
</dbReference>
<evidence type="ECO:0000313" key="4">
    <source>
        <dbReference type="Proteomes" id="UP000275408"/>
    </source>
</evidence>
<comment type="caution">
    <text evidence="3">The sequence shown here is derived from an EMBL/GenBank/DDBJ whole genome shotgun (WGS) entry which is preliminary data.</text>
</comment>
<dbReference type="Proteomes" id="UP000275408">
    <property type="component" value="Unassembled WGS sequence"/>
</dbReference>
<name>A0A3M6TFX2_POCDA</name>
<feature type="compositionally biased region" description="Polar residues" evidence="1">
    <location>
        <begin position="661"/>
        <end position="671"/>
    </location>
</feature>
<feature type="region of interest" description="Disordered" evidence="1">
    <location>
        <begin position="520"/>
        <end position="575"/>
    </location>
</feature>
<dbReference type="GO" id="GO:0005737">
    <property type="term" value="C:cytoplasm"/>
    <property type="evidence" value="ECO:0007669"/>
    <property type="project" value="TreeGrafter"/>
</dbReference>
<organism evidence="3 4">
    <name type="scientific">Pocillopora damicornis</name>
    <name type="common">Cauliflower coral</name>
    <name type="synonym">Millepora damicornis</name>
    <dbReference type="NCBI Taxonomy" id="46731"/>
    <lineage>
        <taxon>Eukaryota</taxon>
        <taxon>Metazoa</taxon>
        <taxon>Cnidaria</taxon>
        <taxon>Anthozoa</taxon>
        <taxon>Hexacorallia</taxon>
        <taxon>Scleractinia</taxon>
        <taxon>Astrocoeniina</taxon>
        <taxon>Pocilloporidae</taxon>
        <taxon>Pocillopora</taxon>
    </lineage>
</organism>
<keyword evidence="4" id="KW-1185">Reference proteome</keyword>
<feature type="compositionally biased region" description="Low complexity" evidence="1">
    <location>
        <begin position="543"/>
        <end position="560"/>
    </location>
</feature>
<dbReference type="OrthoDB" id="5968173at2759"/>
<dbReference type="Pfam" id="PF10264">
    <property type="entry name" value="WHD_Storkhead"/>
    <property type="match status" value="1"/>
</dbReference>
<proteinExistence type="predicted"/>
<dbReference type="STRING" id="46731.A0A3M6TFX2"/>
<evidence type="ECO:0000256" key="1">
    <source>
        <dbReference type="SAM" id="MobiDB-lite"/>
    </source>
</evidence>
<dbReference type="PANTHER" id="PTHR22437">
    <property type="entry name" value="WINGED HELIX DOMAIN-CONTAINING PROTEIN"/>
    <property type="match status" value="1"/>
</dbReference>
<evidence type="ECO:0000259" key="2">
    <source>
        <dbReference type="Pfam" id="PF10264"/>
    </source>
</evidence>
<dbReference type="EMBL" id="RCHS01003667">
    <property type="protein sequence ID" value="RMX40283.1"/>
    <property type="molecule type" value="Genomic_DNA"/>
</dbReference>
<feature type="compositionally biased region" description="Basic and acidic residues" evidence="1">
    <location>
        <begin position="260"/>
        <end position="311"/>
    </location>
</feature>
<feature type="region of interest" description="Disordered" evidence="1">
    <location>
        <begin position="643"/>
        <end position="686"/>
    </location>
</feature>
<dbReference type="GO" id="GO:0006357">
    <property type="term" value="P:regulation of transcription by RNA polymerase II"/>
    <property type="evidence" value="ECO:0007669"/>
    <property type="project" value="InterPro"/>
</dbReference>
<dbReference type="AlphaFoldDB" id="A0A3M6TFX2"/>
<dbReference type="InterPro" id="IPR019391">
    <property type="entry name" value="Storkhead-box_WHD"/>
</dbReference>
<feature type="region of interest" description="Disordered" evidence="1">
    <location>
        <begin position="210"/>
        <end position="231"/>
    </location>
</feature>
<reference evidence="3 4" key="1">
    <citation type="journal article" date="2018" name="Sci. Rep.">
        <title>Comparative analysis of the Pocillopora damicornis genome highlights role of immune system in coral evolution.</title>
        <authorList>
            <person name="Cunning R."/>
            <person name="Bay R.A."/>
            <person name="Gillette P."/>
            <person name="Baker A.C."/>
            <person name="Traylor-Knowles N."/>
        </authorList>
    </citation>
    <scope>NUCLEOTIDE SEQUENCE [LARGE SCALE GENOMIC DNA]</scope>
    <source>
        <strain evidence="3">RSMAS</strain>
        <tissue evidence="3">Whole animal</tissue>
    </source>
</reference>
<protein>
    <recommendedName>
        <fullName evidence="2">Winged helix Storkhead-box1 domain-containing protein</fullName>
    </recommendedName>
</protein>
<feature type="region of interest" description="Disordered" evidence="1">
    <location>
        <begin position="402"/>
        <end position="445"/>
    </location>
</feature>
<gene>
    <name evidence="3" type="ORF">pdam_00008733</name>
</gene>
<feature type="region of interest" description="Disordered" evidence="1">
    <location>
        <begin position="248"/>
        <end position="336"/>
    </location>
</feature>
<dbReference type="GO" id="GO:0000977">
    <property type="term" value="F:RNA polymerase II transcription regulatory region sequence-specific DNA binding"/>
    <property type="evidence" value="ECO:0007669"/>
    <property type="project" value="TreeGrafter"/>
</dbReference>
<evidence type="ECO:0000313" key="3">
    <source>
        <dbReference type="EMBL" id="RMX40283.1"/>
    </source>
</evidence>
<feature type="compositionally biased region" description="Low complexity" evidence="1">
    <location>
        <begin position="312"/>
        <end position="325"/>
    </location>
</feature>
<dbReference type="PANTHER" id="PTHR22437:SF0">
    <property type="entry name" value="FI21431P1"/>
    <property type="match status" value="1"/>
</dbReference>
<feature type="compositionally biased region" description="Polar residues" evidence="1">
    <location>
        <begin position="520"/>
        <end position="532"/>
    </location>
</feature>